<feature type="domain" description="PAS" evidence="2">
    <location>
        <begin position="185"/>
        <end position="251"/>
    </location>
</feature>
<proteinExistence type="inferred from homology"/>
<dbReference type="OrthoDB" id="7861242at2"/>
<dbReference type="SUPFAM" id="SSF143120">
    <property type="entry name" value="YefM-like"/>
    <property type="match status" value="1"/>
</dbReference>
<gene>
    <name evidence="3" type="ORF">AMC99_01138</name>
</gene>
<accession>A0A0M4LUT8</accession>
<dbReference type="SUPFAM" id="SSF55785">
    <property type="entry name" value="PYP-like sensor domain (PAS domain)"/>
    <property type="match status" value="2"/>
</dbReference>
<dbReference type="RefSeq" id="WP_061923872.1">
    <property type="nucleotide sequence ID" value="NZ_CP012669.1"/>
</dbReference>
<dbReference type="CDD" id="cd00130">
    <property type="entry name" value="PAS"/>
    <property type="match status" value="1"/>
</dbReference>
<dbReference type="EMBL" id="CP012669">
    <property type="protein sequence ID" value="ALE16434.1"/>
    <property type="molecule type" value="Genomic_DNA"/>
</dbReference>
<reference evidence="3 4" key="1">
    <citation type="submission" date="2015-09" db="EMBL/GenBank/DDBJ databases">
        <title>Complete genome sequence of a benzo[a]pyrene-degrading bacterium Altererythrobacter epoxidivorans CGMCC 1.7731T.</title>
        <authorList>
            <person name="Li Z."/>
            <person name="Cheng H."/>
            <person name="Huo Y."/>
            <person name="Xu X."/>
        </authorList>
    </citation>
    <scope>NUCLEOTIDE SEQUENCE [LARGE SCALE GENOMIC DNA]</scope>
    <source>
        <strain evidence="3 4">CGMCC 1.7731</strain>
    </source>
</reference>
<keyword evidence="4" id="KW-1185">Reference proteome</keyword>
<dbReference type="Pfam" id="PF02604">
    <property type="entry name" value="PhdYeFM_antitox"/>
    <property type="match status" value="1"/>
</dbReference>
<dbReference type="Gene3D" id="3.30.450.20">
    <property type="entry name" value="PAS domain"/>
    <property type="match status" value="1"/>
</dbReference>
<comment type="similarity">
    <text evidence="1">Belongs to the phD/YefM antitoxin family.</text>
</comment>
<dbReference type="InterPro" id="IPR035965">
    <property type="entry name" value="PAS-like_dom_sf"/>
</dbReference>
<dbReference type="Gene3D" id="3.40.1620.10">
    <property type="entry name" value="YefM-like domain"/>
    <property type="match status" value="1"/>
</dbReference>
<evidence type="ECO:0000256" key="1">
    <source>
        <dbReference type="ARBA" id="ARBA00009981"/>
    </source>
</evidence>
<dbReference type="InterPro" id="IPR013656">
    <property type="entry name" value="PAS_4"/>
</dbReference>
<dbReference type="Proteomes" id="UP000057938">
    <property type="component" value="Chromosome"/>
</dbReference>
<dbReference type="Pfam" id="PF13426">
    <property type="entry name" value="PAS_9"/>
    <property type="match status" value="1"/>
</dbReference>
<sequence>MNEDNRNVTAADFVRHFAKYREAAQTGPVIVTNHGRKTHALLSIADYEEAQGYASKSASGEAADPLEVIENFANWISESLMVMDHDLKIETVNQQLEMMLHKSRKDLIGLTVTDLHVNIRGSVAESLLIRTSTTGQSSVADFPSFFNVGRWIHMRCFPWGDHIVALFRDITEEVTNFRLADVKESILAAMDIHGGIGYARLSPRGTIDRCDKALAKKLGLNEDRLVGVPFVDLVDVKSRVEFREALEKCLRNNVGERIQTSLLTNSGTLLSGVAGIHGLHGAYGVEGAIVVLTIE</sequence>
<dbReference type="InterPro" id="IPR036165">
    <property type="entry name" value="YefM-like_sf"/>
</dbReference>
<evidence type="ECO:0000313" key="3">
    <source>
        <dbReference type="EMBL" id="ALE16434.1"/>
    </source>
</evidence>
<dbReference type="KEGG" id="aep:AMC99_01138"/>
<dbReference type="SMART" id="SM00091">
    <property type="entry name" value="PAS"/>
    <property type="match status" value="2"/>
</dbReference>
<dbReference type="InterPro" id="IPR000014">
    <property type="entry name" value="PAS"/>
</dbReference>
<feature type="domain" description="PAS" evidence="2">
    <location>
        <begin position="67"/>
        <end position="133"/>
    </location>
</feature>
<evidence type="ECO:0000259" key="2">
    <source>
        <dbReference type="SMART" id="SM00091"/>
    </source>
</evidence>
<organism evidence="3 4">
    <name type="scientific">Altererythrobacter epoxidivorans</name>
    <dbReference type="NCBI Taxonomy" id="361183"/>
    <lineage>
        <taxon>Bacteria</taxon>
        <taxon>Pseudomonadati</taxon>
        <taxon>Pseudomonadota</taxon>
        <taxon>Alphaproteobacteria</taxon>
        <taxon>Sphingomonadales</taxon>
        <taxon>Erythrobacteraceae</taxon>
        <taxon>Altererythrobacter</taxon>
    </lineage>
</organism>
<dbReference type="AlphaFoldDB" id="A0A0M4LUT8"/>
<dbReference type="InterPro" id="IPR006442">
    <property type="entry name" value="Antitoxin_Phd/YefM"/>
</dbReference>
<evidence type="ECO:0000313" key="4">
    <source>
        <dbReference type="Proteomes" id="UP000057938"/>
    </source>
</evidence>
<dbReference type="PATRIC" id="fig|361183.4.peg.1111"/>
<dbReference type="NCBIfam" id="TIGR01552">
    <property type="entry name" value="phd_fam"/>
    <property type="match status" value="1"/>
</dbReference>
<name>A0A0M4LUT8_9SPHN</name>
<dbReference type="STRING" id="361183.AMC99_01138"/>
<dbReference type="Pfam" id="PF08448">
    <property type="entry name" value="PAS_4"/>
    <property type="match status" value="1"/>
</dbReference>
<protein>
    <recommendedName>
        <fullName evidence="2">PAS domain-containing protein</fullName>
    </recommendedName>
</protein>